<dbReference type="SUPFAM" id="SSF50044">
    <property type="entry name" value="SH3-domain"/>
    <property type="match status" value="1"/>
</dbReference>
<accession>A0A8J2WI80</accession>
<dbReference type="InterPro" id="IPR036028">
    <property type="entry name" value="SH3-like_dom_sf"/>
</dbReference>
<evidence type="ECO:0000256" key="9">
    <source>
        <dbReference type="ARBA" id="ARBA00051991"/>
    </source>
</evidence>
<dbReference type="PANTHER" id="PTHR16469:SF27">
    <property type="entry name" value="UBIQUITIN-ASSOCIATED AND SH3 DOMAIN-CONTAINING BA-RELATED"/>
    <property type="match status" value="1"/>
</dbReference>
<dbReference type="Gene3D" id="2.30.30.40">
    <property type="entry name" value="SH3 Domains"/>
    <property type="match status" value="1"/>
</dbReference>
<evidence type="ECO:0000259" key="15">
    <source>
        <dbReference type="PROSITE" id="PS50002"/>
    </source>
</evidence>
<evidence type="ECO:0000256" key="13">
    <source>
        <dbReference type="PROSITE-ProRule" id="PRU00192"/>
    </source>
</evidence>
<dbReference type="Gene3D" id="1.10.8.10">
    <property type="entry name" value="DNA helicase RuvA subunit, C-terminal domain"/>
    <property type="match status" value="1"/>
</dbReference>
<keyword evidence="7" id="KW-0539">Nucleus</keyword>
<evidence type="ECO:0000256" key="5">
    <source>
        <dbReference type="ARBA" id="ARBA00022801"/>
    </source>
</evidence>
<comment type="subcellular location">
    <subcellularLocation>
        <location evidence="2">Cytoplasm</location>
        <location evidence="2">Cytosol</location>
    </subcellularLocation>
    <subcellularLocation>
        <location evidence="1">Nucleus</location>
    </subcellularLocation>
</comment>
<dbReference type="OrthoDB" id="414418at2759"/>
<dbReference type="FunFam" id="1.10.8.10:FF:000053">
    <property type="entry name" value="Ubiquitin-associated and SH3 domain-containing, A"/>
    <property type="match status" value="1"/>
</dbReference>
<dbReference type="InterPro" id="IPR029033">
    <property type="entry name" value="His_PPase_superfam"/>
</dbReference>
<comment type="catalytic activity">
    <reaction evidence="8">
        <text>20-hydroxyecdysone 22-phosphate + H2O = 20-hydroxyecdysone + phosphate</text>
        <dbReference type="Rhea" id="RHEA:63580"/>
        <dbReference type="ChEBI" id="CHEBI:15377"/>
        <dbReference type="ChEBI" id="CHEBI:16587"/>
        <dbReference type="ChEBI" id="CHEBI:43474"/>
        <dbReference type="ChEBI" id="CHEBI:147382"/>
    </reaction>
</comment>
<dbReference type="InterPro" id="IPR009097">
    <property type="entry name" value="Cyclic_Pdiesterase"/>
</dbReference>
<dbReference type="GO" id="GO:0102531">
    <property type="term" value="F:ecdysteroid-phosphate phosphatase activity"/>
    <property type="evidence" value="ECO:0007669"/>
    <property type="project" value="UniProtKB-ARBA"/>
</dbReference>
<dbReference type="Proteomes" id="UP000789390">
    <property type="component" value="Unassembled WGS sequence"/>
</dbReference>
<comment type="catalytic activity">
    <reaction evidence="9">
        <text>2-deoxyecdysone 22-phosphate + H2O = 2-deoxyecdysone + phosphate</text>
        <dbReference type="Rhea" id="RHEA:63584"/>
        <dbReference type="ChEBI" id="CHEBI:15377"/>
        <dbReference type="ChEBI" id="CHEBI:19566"/>
        <dbReference type="ChEBI" id="CHEBI:43474"/>
        <dbReference type="ChEBI" id="CHEBI:147386"/>
    </reaction>
</comment>
<comment type="catalytic activity">
    <reaction evidence="10">
        <text>ecdysone 22-phosphate + H2O = ecdysone + phosphate</text>
        <dbReference type="Rhea" id="RHEA:63576"/>
        <dbReference type="ChEBI" id="CHEBI:15377"/>
        <dbReference type="ChEBI" id="CHEBI:16688"/>
        <dbReference type="ChEBI" id="CHEBI:43474"/>
        <dbReference type="ChEBI" id="CHEBI:147380"/>
    </reaction>
</comment>
<dbReference type="SMART" id="SM00165">
    <property type="entry name" value="UBA"/>
    <property type="match status" value="1"/>
</dbReference>
<dbReference type="PANTHER" id="PTHR16469">
    <property type="entry name" value="UBIQUITIN-ASSOCIATED AND SH3 DOMAIN-CONTAINING BA-RELATED"/>
    <property type="match status" value="1"/>
</dbReference>
<keyword evidence="3 13" id="KW-0728">SH3 domain</keyword>
<feature type="domain" description="SH3" evidence="15">
    <location>
        <begin position="235"/>
        <end position="300"/>
    </location>
</feature>
<dbReference type="GO" id="GO:0005829">
    <property type="term" value="C:cytosol"/>
    <property type="evidence" value="ECO:0007669"/>
    <property type="project" value="UniProtKB-SubCell"/>
</dbReference>
<dbReference type="InterPro" id="IPR001452">
    <property type="entry name" value="SH3_domain"/>
</dbReference>
<dbReference type="CDD" id="cd14301">
    <property type="entry name" value="UBA_UBS3B"/>
    <property type="match status" value="1"/>
</dbReference>
<dbReference type="InterPro" id="IPR013078">
    <property type="entry name" value="His_Pase_superF_clade-1"/>
</dbReference>
<keyword evidence="18" id="KW-1185">Reference proteome</keyword>
<comment type="caution">
    <text evidence="17">The sequence shown here is derived from an EMBL/GenBank/DDBJ whole genome shotgun (WGS) entry which is preliminary data.</text>
</comment>
<dbReference type="SUPFAM" id="SSF46934">
    <property type="entry name" value="UBA-like"/>
    <property type="match status" value="1"/>
</dbReference>
<dbReference type="PROSITE" id="PS50002">
    <property type="entry name" value="SH3"/>
    <property type="match status" value="1"/>
</dbReference>
<keyword evidence="6" id="KW-0904">Protein phosphatase</keyword>
<gene>
    <name evidence="17" type="ORF">DGAL_LOCUS2599</name>
</gene>
<evidence type="ECO:0000256" key="1">
    <source>
        <dbReference type="ARBA" id="ARBA00004123"/>
    </source>
</evidence>
<evidence type="ECO:0000256" key="2">
    <source>
        <dbReference type="ARBA" id="ARBA00004514"/>
    </source>
</evidence>
<sequence>MAELPPRKNATPTKLTKLLISPLQVLLQMGFPKHRAEKALAATGYRNVQLASDWLLAHVNDPTLDDQQPREYLLYLCPAGCLQSQLQDFWARSVRECGRNGAHEFLPHVTLVPPFKVPDSTVPDIVSLLERITEHENQPIPEIRLETYISQNFMGFFLNQDSAEVIKVMASRFARELAQINVAAEAHTQALHLTLAYNFPSGQFSTLEYLVRAMNPNNGHSHWQLRLYSRDVRLSGKKVYKVIFPHVPRETDELELLLGDFVYVDPEACNDSIDGWIEGISWLTGCSGFLPKNYVEKTAESDAWTLHKSVELNPSADDLDEIDGISASSDQARRLLSQVSPELGLSSGKNSPIVRHDTSPPRGLPVRPTELSKCTENYVNSDLDMVGLSPVVERPLAFKQGHRRLFIVRHGERVDFTFGTWIPYCFDETGKYVRKDLNMPLSVPKRQGSPETFFKDCPLTILGETQAGLLGQALRFAGESNKIQHVYCSPSLRSLQTCQNILKGLEIEQSIPISLEPGLFEWLAWYQDSMPQFLTPSEMLDAGFRLREHHQYFIDFSELSDRRESAEQYYMRSHYVTQCALRCTEHIGGDVLLIGHASTLDACSRQLVGGLPRTAQELSRIVHRIPYCSLAAVQQQCTEEPPVDDSPDEIASKPRWKLIEPPVPPMTYSANLRFDWQTLLP</sequence>
<evidence type="ECO:0000313" key="17">
    <source>
        <dbReference type="EMBL" id="CAH0100369.1"/>
    </source>
</evidence>
<evidence type="ECO:0000256" key="3">
    <source>
        <dbReference type="ARBA" id="ARBA00022443"/>
    </source>
</evidence>
<dbReference type="Gene3D" id="3.90.1140.10">
    <property type="entry name" value="Cyclic phosphodiesterase"/>
    <property type="match status" value="1"/>
</dbReference>
<dbReference type="GO" id="GO:0005634">
    <property type="term" value="C:nucleus"/>
    <property type="evidence" value="ECO:0007669"/>
    <property type="project" value="UniProtKB-SubCell"/>
</dbReference>
<evidence type="ECO:0000313" key="18">
    <source>
        <dbReference type="Proteomes" id="UP000789390"/>
    </source>
</evidence>
<evidence type="ECO:0000256" key="4">
    <source>
        <dbReference type="ARBA" id="ARBA00022490"/>
    </source>
</evidence>
<proteinExistence type="predicted"/>
<dbReference type="AlphaFoldDB" id="A0A8J2WI80"/>
<dbReference type="InterPro" id="IPR009060">
    <property type="entry name" value="UBA-like_sf"/>
</dbReference>
<organism evidence="17 18">
    <name type="scientific">Daphnia galeata</name>
    <dbReference type="NCBI Taxonomy" id="27404"/>
    <lineage>
        <taxon>Eukaryota</taxon>
        <taxon>Metazoa</taxon>
        <taxon>Ecdysozoa</taxon>
        <taxon>Arthropoda</taxon>
        <taxon>Crustacea</taxon>
        <taxon>Branchiopoda</taxon>
        <taxon>Diplostraca</taxon>
        <taxon>Cladocera</taxon>
        <taxon>Anomopoda</taxon>
        <taxon>Daphniidae</taxon>
        <taxon>Daphnia</taxon>
    </lineage>
</organism>
<dbReference type="Gene3D" id="3.40.50.1240">
    <property type="entry name" value="Phosphoglycerate mutase-like"/>
    <property type="match status" value="1"/>
</dbReference>
<evidence type="ECO:0000256" key="14">
    <source>
        <dbReference type="SAM" id="MobiDB-lite"/>
    </source>
</evidence>
<reference evidence="17" key="1">
    <citation type="submission" date="2021-11" db="EMBL/GenBank/DDBJ databases">
        <authorList>
            <person name="Schell T."/>
        </authorList>
    </citation>
    <scope>NUCLEOTIDE SEQUENCE</scope>
    <source>
        <strain evidence="17">M5</strain>
    </source>
</reference>
<evidence type="ECO:0000256" key="10">
    <source>
        <dbReference type="ARBA" id="ARBA00052011"/>
    </source>
</evidence>
<evidence type="ECO:0000256" key="8">
    <source>
        <dbReference type="ARBA" id="ARBA00050567"/>
    </source>
</evidence>
<name>A0A8J2WI80_9CRUS</name>
<dbReference type="PROSITE" id="PS50030">
    <property type="entry name" value="UBA"/>
    <property type="match status" value="1"/>
</dbReference>
<dbReference type="GO" id="GO:0003993">
    <property type="term" value="F:acid phosphatase activity"/>
    <property type="evidence" value="ECO:0007669"/>
    <property type="project" value="UniProtKB-ARBA"/>
</dbReference>
<dbReference type="Pfam" id="PF14604">
    <property type="entry name" value="SH3_9"/>
    <property type="match status" value="1"/>
</dbReference>
<evidence type="ECO:0000259" key="16">
    <source>
        <dbReference type="PROSITE" id="PS50030"/>
    </source>
</evidence>
<keyword evidence="5" id="KW-0378">Hydrolase</keyword>
<protein>
    <recommendedName>
        <fullName evidence="11">Ecdysteroid-phosphate phosphatase</fullName>
    </recommendedName>
    <alternativeName>
        <fullName evidence="12">Protein UBASH3A homolog</fullName>
    </alternativeName>
</protein>
<dbReference type="CDD" id="cd07067">
    <property type="entry name" value="HP_PGM_like"/>
    <property type="match status" value="1"/>
</dbReference>
<dbReference type="FunFam" id="3.40.50.1240:FF:000032">
    <property type="entry name" value="Blast:Protein UBASH3A homolog"/>
    <property type="match status" value="1"/>
</dbReference>
<feature type="region of interest" description="Disordered" evidence="14">
    <location>
        <begin position="342"/>
        <end position="369"/>
    </location>
</feature>
<dbReference type="SMART" id="SM00326">
    <property type="entry name" value="SH3"/>
    <property type="match status" value="1"/>
</dbReference>
<dbReference type="EMBL" id="CAKKLH010000035">
    <property type="protein sequence ID" value="CAH0100369.1"/>
    <property type="molecule type" value="Genomic_DNA"/>
</dbReference>
<dbReference type="InterPro" id="IPR015940">
    <property type="entry name" value="UBA"/>
</dbReference>
<dbReference type="SUPFAM" id="SSF53254">
    <property type="entry name" value="Phosphoglycerate mutase-like"/>
    <property type="match status" value="1"/>
</dbReference>
<feature type="domain" description="UBA" evidence="16">
    <location>
        <begin position="14"/>
        <end position="58"/>
    </location>
</feature>
<dbReference type="Pfam" id="PF00300">
    <property type="entry name" value="His_Phos_1"/>
    <property type="match status" value="1"/>
</dbReference>
<dbReference type="SUPFAM" id="SSF55144">
    <property type="entry name" value="LigT-like"/>
    <property type="match status" value="1"/>
</dbReference>
<evidence type="ECO:0000256" key="12">
    <source>
        <dbReference type="ARBA" id="ARBA00083868"/>
    </source>
</evidence>
<dbReference type="InterPro" id="IPR051710">
    <property type="entry name" value="Phosphatase_SH3-domain"/>
</dbReference>
<evidence type="ECO:0000256" key="6">
    <source>
        <dbReference type="ARBA" id="ARBA00022912"/>
    </source>
</evidence>
<evidence type="ECO:0000256" key="11">
    <source>
        <dbReference type="ARBA" id="ARBA00074288"/>
    </source>
</evidence>
<dbReference type="GO" id="GO:0004721">
    <property type="term" value="F:phosphoprotein phosphatase activity"/>
    <property type="evidence" value="ECO:0007669"/>
    <property type="project" value="UniProtKB-KW"/>
</dbReference>
<keyword evidence="4" id="KW-0963">Cytoplasm</keyword>
<evidence type="ECO:0000256" key="7">
    <source>
        <dbReference type="ARBA" id="ARBA00023242"/>
    </source>
</evidence>
<dbReference type="CDD" id="cd11791">
    <property type="entry name" value="SH3_UBASH3"/>
    <property type="match status" value="1"/>
</dbReference>
<dbReference type="FunFam" id="2.30.30.40:FF:000052">
    <property type="entry name" value="Ubiquitin-associated and SH3 domain-containing protein B"/>
    <property type="match status" value="1"/>
</dbReference>
<dbReference type="Pfam" id="PF22562">
    <property type="entry name" value="UBA_7"/>
    <property type="match status" value="1"/>
</dbReference>